<dbReference type="InterPro" id="IPR001347">
    <property type="entry name" value="SIS_dom"/>
</dbReference>
<comment type="caution">
    <text evidence="4">The sequence shown here is derived from an EMBL/GenBank/DDBJ whole genome shotgun (WGS) entry which is preliminary data.</text>
</comment>
<keyword evidence="5" id="KW-1185">Reference proteome</keyword>
<evidence type="ECO:0000259" key="3">
    <source>
        <dbReference type="PROSITE" id="PS51464"/>
    </source>
</evidence>
<dbReference type="InterPro" id="IPR046348">
    <property type="entry name" value="SIS_dom_sf"/>
</dbReference>
<dbReference type="Pfam" id="PF01380">
    <property type="entry name" value="SIS"/>
    <property type="match status" value="2"/>
</dbReference>
<accession>A0ABT3Z9T0</accession>
<gene>
    <name evidence="4" type="ORF">OEG84_12570</name>
</gene>
<protein>
    <submittedName>
        <fullName evidence="4">SIS domain-containing protein</fullName>
    </submittedName>
</protein>
<dbReference type="InterPro" id="IPR035490">
    <property type="entry name" value="GlmS/FrlB_SIS"/>
</dbReference>
<name>A0ABT3Z9T0_9HYPH</name>
<dbReference type="RefSeq" id="WP_267654084.1">
    <property type="nucleotide sequence ID" value="NZ_JAOVZR010000001.1"/>
</dbReference>
<dbReference type="PANTHER" id="PTHR10937">
    <property type="entry name" value="GLUCOSAMINE--FRUCTOSE-6-PHOSPHATE AMINOTRANSFERASE, ISOMERIZING"/>
    <property type="match status" value="1"/>
</dbReference>
<feature type="domain" description="SIS" evidence="3">
    <location>
        <begin position="37"/>
        <end position="179"/>
    </location>
</feature>
<sequence length="340" mass="36428">MSLLKPSDRRVMLREINEIPSRVERQLAVHGEAYRERGAWLNREPPRFVTTCARGSSDCAALYLKYLVEMRLGIPVSSIGPSVASLYLSSLQTQGAVSFAVSQSGGSQDIAALHQSLQSGGARGIALINADDSLLGKISQHTLPIGAGSEVAVPATKSFVCSLVAIASIVAEWANDQHLASALEGLPEALAKTLSLNSDDRFGVLSNKNSAFVLSRGPSLAVAQEAALKLKETAFVHAEAFSAAEVLHGPAALVDSGFVCMIFPPQDQARDEVLETAGQLKKMGAQIITMEVEETTAAIHPLLVPLLQIIRFYVLAEEFAQKRGLNPDMSRNLRKITDTL</sequence>
<evidence type="ECO:0000313" key="5">
    <source>
        <dbReference type="Proteomes" id="UP001073227"/>
    </source>
</evidence>
<keyword evidence="1" id="KW-0032">Aminotransferase</keyword>
<dbReference type="Gene3D" id="3.40.50.10490">
    <property type="entry name" value="Glucose-6-phosphate isomerase like protein, domain 1"/>
    <property type="match status" value="2"/>
</dbReference>
<evidence type="ECO:0000256" key="2">
    <source>
        <dbReference type="ARBA" id="ARBA00022737"/>
    </source>
</evidence>
<dbReference type="InterPro" id="IPR035466">
    <property type="entry name" value="GlmS/AgaS_SIS"/>
</dbReference>
<dbReference type="CDD" id="cd05008">
    <property type="entry name" value="SIS_GlmS_GlmD_1"/>
    <property type="match status" value="1"/>
</dbReference>
<evidence type="ECO:0000256" key="1">
    <source>
        <dbReference type="ARBA" id="ARBA00022576"/>
    </source>
</evidence>
<dbReference type="SUPFAM" id="SSF53697">
    <property type="entry name" value="SIS domain"/>
    <property type="match status" value="1"/>
</dbReference>
<dbReference type="Proteomes" id="UP001073227">
    <property type="component" value="Unassembled WGS sequence"/>
</dbReference>
<organism evidence="4 5">
    <name type="scientific">Hoeflea algicola</name>
    <dbReference type="NCBI Taxonomy" id="2983763"/>
    <lineage>
        <taxon>Bacteria</taxon>
        <taxon>Pseudomonadati</taxon>
        <taxon>Pseudomonadota</taxon>
        <taxon>Alphaproteobacteria</taxon>
        <taxon>Hyphomicrobiales</taxon>
        <taxon>Rhizobiaceae</taxon>
        <taxon>Hoeflea</taxon>
    </lineage>
</organism>
<reference evidence="4" key="1">
    <citation type="submission" date="2022-10" db="EMBL/GenBank/DDBJ databases">
        <title>Hoeflea sp. G2-23, isolated from marine algae.</title>
        <authorList>
            <person name="Kristyanto S."/>
            <person name="Kim J.M."/>
            <person name="Jeon C.O."/>
        </authorList>
    </citation>
    <scope>NUCLEOTIDE SEQUENCE</scope>
    <source>
        <strain evidence="4">G2-23</strain>
    </source>
</reference>
<dbReference type="PANTHER" id="PTHR10937:SF8">
    <property type="entry name" value="AMINOTRANSFERASE-RELATED"/>
    <property type="match status" value="1"/>
</dbReference>
<proteinExistence type="predicted"/>
<dbReference type="PROSITE" id="PS51464">
    <property type="entry name" value="SIS"/>
    <property type="match status" value="2"/>
</dbReference>
<keyword evidence="2" id="KW-0677">Repeat</keyword>
<feature type="domain" description="SIS" evidence="3">
    <location>
        <begin position="201"/>
        <end position="325"/>
    </location>
</feature>
<evidence type="ECO:0000313" key="4">
    <source>
        <dbReference type="EMBL" id="MCY0148525.1"/>
    </source>
</evidence>
<keyword evidence="1" id="KW-0808">Transferase</keyword>
<dbReference type="EMBL" id="JAOVZR010000001">
    <property type="protein sequence ID" value="MCY0148525.1"/>
    <property type="molecule type" value="Genomic_DNA"/>
</dbReference>
<dbReference type="CDD" id="cd05009">
    <property type="entry name" value="SIS_GlmS_GlmD_2"/>
    <property type="match status" value="1"/>
</dbReference>